<dbReference type="KEGG" id="maes:Ga0123461_1720"/>
<dbReference type="EMBL" id="CP018799">
    <property type="protein sequence ID" value="ATX80133.1"/>
    <property type="molecule type" value="Genomic_DNA"/>
</dbReference>
<dbReference type="PANTHER" id="PTHR43272">
    <property type="entry name" value="LONG-CHAIN-FATTY-ACID--COA LIGASE"/>
    <property type="match status" value="1"/>
</dbReference>
<evidence type="ECO:0000313" key="7">
    <source>
        <dbReference type="Proteomes" id="UP000231701"/>
    </source>
</evidence>
<name>A0A2K8KYX7_MARES</name>
<dbReference type="PROSITE" id="PS00455">
    <property type="entry name" value="AMP_BINDING"/>
    <property type="match status" value="1"/>
</dbReference>
<dbReference type="PANTHER" id="PTHR43272:SF32">
    <property type="entry name" value="AMP-DEPENDENT SYNTHETASE_LIGASE DOMAIN-CONTAINING PROTEIN"/>
    <property type="match status" value="1"/>
</dbReference>
<comment type="catalytic activity">
    <reaction evidence="4">
        <text>a long-chain fatty acid + ATP + CoA = a long-chain fatty acyl-CoA + AMP + diphosphate</text>
        <dbReference type="Rhea" id="RHEA:15421"/>
        <dbReference type="ChEBI" id="CHEBI:30616"/>
        <dbReference type="ChEBI" id="CHEBI:33019"/>
        <dbReference type="ChEBI" id="CHEBI:57287"/>
        <dbReference type="ChEBI" id="CHEBI:57560"/>
        <dbReference type="ChEBI" id="CHEBI:83139"/>
        <dbReference type="ChEBI" id="CHEBI:456215"/>
        <dbReference type="EC" id="6.2.1.3"/>
    </reaction>
    <physiologicalReaction direction="left-to-right" evidence="4">
        <dbReference type="Rhea" id="RHEA:15422"/>
    </physiologicalReaction>
</comment>
<dbReference type="OrthoDB" id="9766486at2"/>
<dbReference type="GO" id="GO:0004467">
    <property type="term" value="F:long-chain fatty acid-CoA ligase activity"/>
    <property type="evidence" value="ECO:0007669"/>
    <property type="project" value="UniProtKB-EC"/>
</dbReference>
<keyword evidence="1 6" id="KW-0436">Ligase</keyword>
<keyword evidence="3" id="KW-0443">Lipid metabolism</keyword>
<evidence type="ECO:0000313" key="6">
    <source>
        <dbReference type="EMBL" id="ATX80133.1"/>
    </source>
</evidence>
<reference evidence="6 7" key="1">
    <citation type="submission" date="2016-12" db="EMBL/GenBank/DDBJ databases">
        <title>Isolation and genomic insights into novel planktonic Zetaproteobacteria from stratified waters of the Chesapeake Bay.</title>
        <authorList>
            <person name="McAllister S.M."/>
            <person name="Kato S."/>
            <person name="Chan C.S."/>
            <person name="Chiu B.K."/>
            <person name="Field E.K."/>
        </authorList>
    </citation>
    <scope>NUCLEOTIDE SEQUENCE [LARGE SCALE GENOMIC DNA]</scope>
    <source>
        <strain evidence="6 7">CP-5</strain>
    </source>
</reference>
<dbReference type="EC" id="6.2.1.3" evidence="6"/>
<dbReference type="InterPro" id="IPR045851">
    <property type="entry name" value="AMP-bd_C_sf"/>
</dbReference>
<sequence>MVSGDHNAPKCSGLAQAEKAQSLSDLLFASPPDWLDKPMLRFRQPDGRWKQWSRIRVQHAVLRVAAWLESKGVKAGDRVGILGHNCPEWFVADFAILRLGAVTVPAYFTDPPEAVQYVFNDADVSAIFVEEGAQLEKLEGVDKPLLPFHGESNSISAVALDENWDNHLQASSPNRKQLATLIYTSGTTGFPKGVMLTHDNLLADVSAALGGVAVFPEDLFLSFLPTSHAFERTVGHFLPTACGSEIAYAEAVTTLLRDMPDVKPTIMISVPRLYEKIYTGVQTKLAEGPAIKRKLFNLAQKLGMERFELKQQGEDLSGGKALLWSLLDKLVNAKLREKMGGNIRGFISGGAALHPDIARFLLAADIMVLPGYGLTETSPVLSVNRYGAIKPETVGPALPRVEFRVAEDGELLVKGPMVMQGYWKKPEATAEVLDVGGWLHTGDIVEIDDDGYVKIVDRKKEIMVLSNGENVPPAVIEQHLTQSPAILQAMVVADNRPDVVALVVPDVDGVRRLWQKTMNETLPENWRQNERVHHWMLIQMRNEEHDLSSFMQVKRFAFLDGEWTQDAGLLTPTLKLKRRKIAELHADLIAGLYPKEK</sequence>
<dbReference type="SUPFAM" id="SSF56801">
    <property type="entry name" value="Acetyl-CoA synthetase-like"/>
    <property type="match status" value="1"/>
</dbReference>
<dbReference type="RefSeq" id="WP_100277942.1">
    <property type="nucleotide sequence ID" value="NZ_CP018799.1"/>
</dbReference>
<dbReference type="CDD" id="cd05907">
    <property type="entry name" value="VL_LC_FACS_like"/>
    <property type="match status" value="1"/>
</dbReference>
<feature type="domain" description="AMP-dependent synthetase/ligase" evidence="5">
    <location>
        <begin position="36"/>
        <end position="423"/>
    </location>
</feature>
<evidence type="ECO:0000256" key="4">
    <source>
        <dbReference type="ARBA" id="ARBA00024484"/>
    </source>
</evidence>
<dbReference type="Proteomes" id="UP000231701">
    <property type="component" value="Chromosome"/>
</dbReference>
<dbReference type="Pfam" id="PF23562">
    <property type="entry name" value="AMP-binding_C_3"/>
    <property type="match status" value="1"/>
</dbReference>
<evidence type="ECO:0000256" key="1">
    <source>
        <dbReference type="ARBA" id="ARBA00022598"/>
    </source>
</evidence>
<gene>
    <name evidence="6" type="ORF">Ga0123461_1720</name>
</gene>
<dbReference type="Gene3D" id="3.30.300.30">
    <property type="match status" value="1"/>
</dbReference>
<dbReference type="InterPro" id="IPR000873">
    <property type="entry name" value="AMP-dep_synth/lig_dom"/>
</dbReference>
<evidence type="ECO:0000256" key="3">
    <source>
        <dbReference type="ARBA" id="ARBA00023098"/>
    </source>
</evidence>
<keyword evidence="2" id="KW-0276">Fatty acid metabolism</keyword>
<protein>
    <submittedName>
        <fullName evidence="6">Long-chain acyl-CoA synthetase</fullName>
        <ecNumber evidence="6">6.2.1.3</ecNumber>
    </submittedName>
</protein>
<organism evidence="6 7">
    <name type="scientific">Mariprofundus aestuarium</name>
    <dbReference type="NCBI Taxonomy" id="1921086"/>
    <lineage>
        <taxon>Bacteria</taxon>
        <taxon>Pseudomonadati</taxon>
        <taxon>Pseudomonadota</taxon>
        <taxon>Candidatius Mariprofundia</taxon>
        <taxon>Mariprofundales</taxon>
        <taxon>Mariprofundaceae</taxon>
        <taxon>Mariprofundus</taxon>
    </lineage>
</organism>
<keyword evidence="7" id="KW-1185">Reference proteome</keyword>
<dbReference type="InterPro" id="IPR020845">
    <property type="entry name" value="AMP-binding_CS"/>
</dbReference>
<dbReference type="Pfam" id="PF00501">
    <property type="entry name" value="AMP-binding"/>
    <property type="match status" value="1"/>
</dbReference>
<dbReference type="Gene3D" id="3.40.50.12780">
    <property type="entry name" value="N-terminal domain of ligase-like"/>
    <property type="match status" value="1"/>
</dbReference>
<proteinExistence type="predicted"/>
<dbReference type="AlphaFoldDB" id="A0A2K8KYX7"/>
<evidence type="ECO:0000256" key="2">
    <source>
        <dbReference type="ARBA" id="ARBA00022832"/>
    </source>
</evidence>
<dbReference type="GO" id="GO:0016020">
    <property type="term" value="C:membrane"/>
    <property type="evidence" value="ECO:0007669"/>
    <property type="project" value="TreeGrafter"/>
</dbReference>
<evidence type="ECO:0000259" key="5">
    <source>
        <dbReference type="Pfam" id="PF00501"/>
    </source>
</evidence>
<accession>A0A2K8KYX7</accession>
<dbReference type="InterPro" id="IPR042099">
    <property type="entry name" value="ANL_N_sf"/>
</dbReference>